<proteinExistence type="predicted"/>
<evidence type="ECO:0000256" key="6">
    <source>
        <dbReference type="ARBA" id="ARBA00022771"/>
    </source>
</evidence>
<dbReference type="Proteomes" id="UP000594260">
    <property type="component" value="Unplaced"/>
</dbReference>
<dbReference type="OrthoDB" id="3824970at2759"/>
<dbReference type="PANTHER" id="PTHR15067">
    <property type="entry name" value="E3 UBIQUITIN-PROTEIN LIGASE RNF8"/>
    <property type="match status" value="1"/>
</dbReference>
<keyword evidence="8 12" id="KW-1133">Transmembrane helix</keyword>
<accession>A0A7M7KNZ3</accession>
<dbReference type="EnsemblMetazoa" id="XM_022812834">
    <property type="protein sequence ID" value="XP_022668569"/>
    <property type="gene ID" value="LOC111253455"/>
</dbReference>
<dbReference type="GO" id="GO:0005783">
    <property type="term" value="C:endoplasmic reticulum"/>
    <property type="evidence" value="ECO:0007669"/>
    <property type="project" value="TreeGrafter"/>
</dbReference>
<keyword evidence="4 12" id="KW-0812">Transmembrane</keyword>
<dbReference type="SMART" id="SM00184">
    <property type="entry name" value="RING"/>
    <property type="match status" value="1"/>
</dbReference>
<dbReference type="Pfam" id="PF13639">
    <property type="entry name" value="zf-RING_2"/>
    <property type="match status" value="1"/>
</dbReference>
<dbReference type="SUPFAM" id="SSF57850">
    <property type="entry name" value="RING/U-box"/>
    <property type="match status" value="1"/>
</dbReference>
<dbReference type="InterPro" id="IPR013083">
    <property type="entry name" value="Znf_RING/FYVE/PHD"/>
</dbReference>
<evidence type="ECO:0000256" key="4">
    <source>
        <dbReference type="ARBA" id="ARBA00022692"/>
    </source>
</evidence>
<dbReference type="RefSeq" id="XP_022668569.1">
    <property type="nucleotide sequence ID" value="XM_022812834.1"/>
</dbReference>
<feature type="transmembrane region" description="Helical" evidence="12">
    <location>
        <begin position="236"/>
        <end position="255"/>
    </location>
</feature>
<comment type="subcellular location">
    <subcellularLocation>
        <location evidence="1">Membrane</location>
        <topology evidence="1">Multi-pass membrane protein</topology>
    </subcellularLocation>
</comment>
<evidence type="ECO:0000256" key="10">
    <source>
        <dbReference type="PROSITE-ProRule" id="PRU00175"/>
    </source>
</evidence>
<evidence type="ECO:0000313" key="14">
    <source>
        <dbReference type="EnsemblMetazoa" id="XP_022668569"/>
    </source>
</evidence>
<feature type="transmembrane region" description="Helical" evidence="12">
    <location>
        <begin position="102"/>
        <end position="122"/>
    </location>
</feature>
<feature type="region of interest" description="Disordered" evidence="11">
    <location>
        <begin position="583"/>
        <end position="622"/>
    </location>
</feature>
<dbReference type="InterPro" id="IPR001841">
    <property type="entry name" value="Znf_RING"/>
</dbReference>
<feature type="transmembrane region" description="Helical" evidence="12">
    <location>
        <begin position="204"/>
        <end position="229"/>
    </location>
</feature>
<dbReference type="GO" id="GO:0006511">
    <property type="term" value="P:ubiquitin-dependent protein catabolic process"/>
    <property type="evidence" value="ECO:0007669"/>
    <property type="project" value="TreeGrafter"/>
</dbReference>
<evidence type="ECO:0000256" key="12">
    <source>
        <dbReference type="SAM" id="Phobius"/>
    </source>
</evidence>
<feature type="domain" description="RING-type" evidence="13">
    <location>
        <begin position="379"/>
        <end position="417"/>
    </location>
</feature>
<dbReference type="GO" id="GO:0008270">
    <property type="term" value="F:zinc ion binding"/>
    <property type="evidence" value="ECO:0007669"/>
    <property type="project" value="UniProtKB-KW"/>
</dbReference>
<dbReference type="GO" id="GO:0030968">
    <property type="term" value="P:endoplasmic reticulum unfolded protein response"/>
    <property type="evidence" value="ECO:0007669"/>
    <property type="project" value="TreeGrafter"/>
</dbReference>
<evidence type="ECO:0000256" key="3">
    <source>
        <dbReference type="ARBA" id="ARBA00022679"/>
    </source>
</evidence>
<dbReference type="KEGG" id="vde:111253455"/>
<evidence type="ECO:0000313" key="15">
    <source>
        <dbReference type="Proteomes" id="UP000594260"/>
    </source>
</evidence>
<keyword evidence="6 10" id="KW-0863">Zinc-finger</keyword>
<evidence type="ECO:0000256" key="7">
    <source>
        <dbReference type="ARBA" id="ARBA00022833"/>
    </source>
</evidence>
<keyword evidence="7" id="KW-0862">Zinc</keyword>
<name>A0A7M7KNZ3_VARDE</name>
<dbReference type="InterPro" id="IPR057992">
    <property type="entry name" value="TPR_SYVN1_N"/>
</dbReference>
<dbReference type="InParanoid" id="A0A7M7KNZ3"/>
<keyword evidence="15" id="KW-1185">Reference proteome</keyword>
<dbReference type="Pfam" id="PF25563">
    <property type="entry name" value="TPR_SYVN1_N"/>
    <property type="match status" value="1"/>
</dbReference>
<keyword evidence="5" id="KW-0479">Metal-binding</keyword>
<sequence>MSDVSSGVQLLERVPVPSLASYTAISLGLLSCATYYSVEMSAQEEWRSSPNISEYVAEAWVFLGGSKHLLEPKDLQTTSDFTERPSLSRIIEIVGYITSDPLCVWTVVNMAYCILGLLGKFIHLVVFGQLRISEEQHLKDKFWNFVFYKFIFIFGVLNVQHVEQVIAWVVWFSLLGFLHLMTTLSKDRFQYLSFSPSVPVGAHVRLVGLLSCIQAVCALCFGVCMLCGIRYGVHTFALMLAEVALVALNAGYVLARYVYVPHASAGAGAIPHEVESGKGDKAGVAGGAGFGACPVYYTELVFELATLAVDFLHHLHMLVWTNTMLSMASLVISMQLRWAFNEIRRRVLKHRNYLRVLRHMMVSYPMAAASELRAAADNCAICWELMLSARRLPCGHLFHNACLRSWLEQDTSCPTCRLTLQSSDSPSSSAFSDRSSLFGALTLSSLRVEAEASLRPTMPLPARSHTQHLSVADSATVGSSQHFRESDVVESRTTTVEPQQQQAATTNHHLFTFDGSRYFSWLPSVSLEVSHSNLLRPAPQASTSPVDTVGMARHVSSISVGSSREMASTTSVVAEVAEGVREYPFSSPTRRSSRSATGQQQKRRHPLELSVGQPLRSPQRTQRIQRTLLRPQQQHLPQTPQKFQQRPIPLHRLVPILHANSEGDMTANQGFKMSSGVGTQRGDLDRPRPLPFDCKQLWTCLESSSYQPTLSPGGQVAGQNQETRGLLVPMDEDKVQPIMGQRAEGMREPLVTASAAIRYRRVHQRKLDLVEASRRKFLERVEKQQS</sequence>
<dbReference type="PANTHER" id="PTHR15067:SF5">
    <property type="entry name" value="E3 UBIQUITIN-PROTEIN LIGASE AMFR"/>
    <property type="match status" value="1"/>
</dbReference>
<organism evidence="14 15">
    <name type="scientific">Varroa destructor</name>
    <name type="common">Honeybee mite</name>
    <dbReference type="NCBI Taxonomy" id="109461"/>
    <lineage>
        <taxon>Eukaryota</taxon>
        <taxon>Metazoa</taxon>
        <taxon>Ecdysozoa</taxon>
        <taxon>Arthropoda</taxon>
        <taxon>Chelicerata</taxon>
        <taxon>Arachnida</taxon>
        <taxon>Acari</taxon>
        <taxon>Parasitiformes</taxon>
        <taxon>Mesostigmata</taxon>
        <taxon>Gamasina</taxon>
        <taxon>Dermanyssoidea</taxon>
        <taxon>Varroidae</taxon>
        <taxon>Varroa</taxon>
    </lineage>
</organism>
<dbReference type="GO" id="GO:0005829">
    <property type="term" value="C:cytosol"/>
    <property type="evidence" value="ECO:0007669"/>
    <property type="project" value="TreeGrafter"/>
</dbReference>
<feature type="transmembrane region" description="Helical" evidence="12">
    <location>
        <begin position="20"/>
        <end position="38"/>
    </location>
</feature>
<evidence type="ECO:0000259" key="13">
    <source>
        <dbReference type="PROSITE" id="PS50089"/>
    </source>
</evidence>
<dbReference type="AlphaFoldDB" id="A0A7M7KNZ3"/>
<evidence type="ECO:0000256" key="11">
    <source>
        <dbReference type="SAM" id="MobiDB-lite"/>
    </source>
</evidence>
<evidence type="ECO:0000256" key="5">
    <source>
        <dbReference type="ARBA" id="ARBA00022723"/>
    </source>
</evidence>
<dbReference type="FunFam" id="3.30.40.10:FF:000259">
    <property type="entry name" value="E3 ubiquitin protein ligase RIN2"/>
    <property type="match status" value="1"/>
</dbReference>
<dbReference type="CDD" id="cd16455">
    <property type="entry name" value="RING-H2_AMFR"/>
    <property type="match status" value="1"/>
</dbReference>
<feature type="transmembrane region" description="Helical" evidence="12">
    <location>
        <begin position="166"/>
        <end position="184"/>
    </location>
</feature>
<dbReference type="GO" id="GO:0061630">
    <property type="term" value="F:ubiquitin protein ligase activity"/>
    <property type="evidence" value="ECO:0007669"/>
    <property type="project" value="TreeGrafter"/>
</dbReference>
<evidence type="ECO:0000256" key="2">
    <source>
        <dbReference type="ARBA" id="ARBA00004906"/>
    </source>
</evidence>
<protein>
    <recommendedName>
        <fullName evidence="13">RING-type domain-containing protein</fullName>
    </recommendedName>
</protein>
<reference evidence="14" key="1">
    <citation type="submission" date="2021-01" db="UniProtKB">
        <authorList>
            <consortium name="EnsemblMetazoa"/>
        </authorList>
    </citation>
    <scope>IDENTIFICATION</scope>
</reference>
<keyword evidence="3" id="KW-0808">Transferase</keyword>
<evidence type="ECO:0000256" key="1">
    <source>
        <dbReference type="ARBA" id="ARBA00004141"/>
    </source>
</evidence>
<dbReference type="GO" id="GO:0000151">
    <property type="term" value="C:ubiquitin ligase complex"/>
    <property type="evidence" value="ECO:0007669"/>
    <property type="project" value="TreeGrafter"/>
</dbReference>
<feature type="transmembrane region" description="Helical" evidence="12">
    <location>
        <begin position="142"/>
        <end position="159"/>
    </location>
</feature>
<dbReference type="GO" id="GO:0070936">
    <property type="term" value="P:protein K48-linked ubiquitination"/>
    <property type="evidence" value="ECO:0007669"/>
    <property type="project" value="TreeGrafter"/>
</dbReference>
<evidence type="ECO:0000256" key="9">
    <source>
        <dbReference type="ARBA" id="ARBA00023136"/>
    </source>
</evidence>
<keyword evidence="9 12" id="KW-0472">Membrane</keyword>
<evidence type="ECO:0000256" key="8">
    <source>
        <dbReference type="ARBA" id="ARBA00022989"/>
    </source>
</evidence>
<dbReference type="Gene3D" id="3.30.40.10">
    <property type="entry name" value="Zinc/RING finger domain, C3HC4 (zinc finger)"/>
    <property type="match status" value="1"/>
</dbReference>
<dbReference type="GeneID" id="111253455"/>
<comment type="pathway">
    <text evidence="2">Protein modification; protein ubiquitination.</text>
</comment>
<dbReference type="PROSITE" id="PS50089">
    <property type="entry name" value="ZF_RING_2"/>
    <property type="match status" value="1"/>
</dbReference>